<protein>
    <submittedName>
        <fullName evidence="2">Armadillo-type protein</fullName>
    </submittedName>
</protein>
<dbReference type="SUPFAM" id="SSF48371">
    <property type="entry name" value="ARM repeat"/>
    <property type="match status" value="1"/>
</dbReference>
<dbReference type="InterPro" id="IPR016024">
    <property type="entry name" value="ARM-type_fold"/>
</dbReference>
<dbReference type="Proteomes" id="UP000823399">
    <property type="component" value="Unassembled WGS sequence"/>
</dbReference>
<dbReference type="Pfam" id="PF01602">
    <property type="entry name" value="Adaptin_N"/>
    <property type="match status" value="1"/>
</dbReference>
<dbReference type="InterPro" id="IPR011989">
    <property type="entry name" value="ARM-like"/>
</dbReference>
<dbReference type="GeneID" id="64696216"/>
<dbReference type="InterPro" id="IPR016460">
    <property type="entry name" value="COPB1"/>
</dbReference>
<dbReference type="AlphaFoldDB" id="A0A9P7F0Q0"/>
<gene>
    <name evidence="2" type="ORF">F5147DRAFT_655267</name>
</gene>
<proteinExistence type="predicted"/>
<comment type="caution">
    <text evidence="2">The sequence shown here is derived from an EMBL/GenBank/DDBJ whole genome shotgun (WGS) entry which is preliminary data.</text>
</comment>
<dbReference type="GO" id="GO:0006888">
    <property type="term" value="P:endoplasmic reticulum to Golgi vesicle-mediated transport"/>
    <property type="evidence" value="ECO:0007669"/>
    <property type="project" value="TreeGrafter"/>
</dbReference>
<evidence type="ECO:0000259" key="1">
    <source>
        <dbReference type="Pfam" id="PF01602"/>
    </source>
</evidence>
<sequence length="388" mass="43075">MSVLVVTGHVCAHPALLARKSIALLFFAFLICLEYRHSCVRKKAVFAVYTIYREYQHLIPDAPELMQTFIAAETDATCKRNAFVFLAHCAMPKATEWLISVYDQLTSLDELLQMSIIEVISCYDAHYTRANPAAVKAAASCFINLVIKESDNNVKLIVLNRLDTLPSKHGHILDELTTDLLQVLSSAEMEVQKKATSIILTMTSNWNVEEVIRFLKKQLQQTQEHGFEKQLLIQSIHVLAVKFSEVAASVHALMESIGDSNNPSALDVVAFVLREVPTPPAVHRSIPVKPSAAFSGFWASASKDIRKVLGEIPIFASEQRLLDEADGEEGNKEDNKVEGSGRTKVLADGTYATETAYTTVNSARLVKAAFKPPLRAHNFYNSELNENI</sequence>
<evidence type="ECO:0000313" key="2">
    <source>
        <dbReference type="EMBL" id="KAG2101629.1"/>
    </source>
</evidence>
<feature type="domain" description="Clathrin/coatomer adaptor adaptin-like N-terminal" evidence="1">
    <location>
        <begin position="130"/>
        <end position="283"/>
    </location>
</feature>
<dbReference type="GO" id="GO:0030126">
    <property type="term" value="C:COPI vesicle coat"/>
    <property type="evidence" value="ECO:0007669"/>
    <property type="project" value="TreeGrafter"/>
</dbReference>
<name>A0A9P7F0Q0_9AGAM</name>
<organism evidence="2 3">
    <name type="scientific">Suillus discolor</name>
    <dbReference type="NCBI Taxonomy" id="1912936"/>
    <lineage>
        <taxon>Eukaryota</taxon>
        <taxon>Fungi</taxon>
        <taxon>Dikarya</taxon>
        <taxon>Basidiomycota</taxon>
        <taxon>Agaricomycotina</taxon>
        <taxon>Agaricomycetes</taxon>
        <taxon>Agaricomycetidae</taxon>
        <taxon>Boletales</taxon>
        <taxon>Suillineae</taxon>
        <taxon>Suillaceae</taxon>
        <taxon>Suillus</taxon>
    </lineage>
</organism>
<accession>A0A9P7F0Q0</accession>
<dbReference type="EMBL" id="JABBWM010000050">
    <property type="protein sequence ID" value="KAG2101629.1"/>
    <property type="molecule type" value="Genomic_DNA"/>
</dbReference>
<dbReference type="Gene3D" id="1.25.10.10">
    <property type="entry name" value="Leucine-rich Repeat Variant"/>
    <property type="match status" value="2"/>
</dbReference>
<evidence type="ECO:0000313" key="3">
    <source>
        <dbReference type="Proteomes" id="UP000823399"/>
    </source>
</evidence>
<dbReference type="OrthoDB" id="10261439at2759"/>
<dbReference type="PANTHER" id="PTHR10635:SF0">
    <property type="entry name" value="COATOMER SUBUNIT BETA"/>
    <property type="match status" value="1"/>
</dbReference>
<reference evidence="2" key="1">
    <citation type="journal article" date="2020" name="New Phytol.">
        <title>Comparative genomics reveals dynamic genome evolution in host specialist ectomycorrhizal fungi.</title>
        <authorList>
            <person name="Lofgren L.A."/>
            <person name="Nguyen N.H."/>
            <person name="Vilgalys R."/>
            <person name="Ruytinx J."/>
            <person name="Liao H.L."/>
            <person name="Branco S."/>
            <person name="Kuo A."/>
            <person name="LaButti K."/>
            <person name="Lipzen A."/>
            <person name="Andreopoulos W."/>
            <person name="Pangilinan J."/>
            <person name="Riley R."/>
            <person name="Hundley H."/>
            <person name="Na H."/>
            <person name="Barry K."/>
            <person name="Grigoriev I.V."/>
            <person name="Stajich J.E."/>
            <person name="Kennedy P.G."/>
        </authorList>
    </citation>
    <scope>NUCLEOTIDE SEQUENCE</scope>
    <source>
        <strain evidence="2">FC423</strain>
    </source>
</reference>
<dbReference type="GO" id="GO:0006891">
    <property type="term" value="P:intra-Golgi vesicle-mediated transport"/>
    <property type="evidence" value="ECO:0007669"/>
    <property type="project" value="TreeGrafter"/>
</dbReference>
<dbReference type="RefSeq" id="XP_041289956.1">
    <property type="nucleotide sequence ID" value="XM_041433957.1"/>
</dbReference>
<keyword evidence="3" id="KW-1185">Reference proteome</keyword>
<dbReference type="InterPro" id="IPR002553">
    <property type="entry name" value="Clathrin/coatomer_adapt-like_N"/>
</dbReference>
<dbReference type="PANTHER" id="PTHR10635">
    <property type="entry name" value="COATOMER SUBUNIT BETA"/>
    <property type="match status" value="1"/>
</dbReference>
<dbReference type="GO" id="GO:0006886">
    <property type="term" value="P:intracellular protein transport"/>
    <property type="evidence" value="ECO:0007669"/>
    <property type="project" value="InterPro"/>
</dbReference>